<dbReference type="PROSITE" id="PS00166">
    <property type="entry name" value="ENOYL_COA_HYDRATASE"/>
    <property type="match status" value="1"/>
</dbReference>
<dbReference type="PANTHER" id="PTHR11941">
    <property type="entry name" value="ENOYL-COA HYDRATASE-RELATED"/>
    <property type="match status" value="1"/>
</dbReference>
<gene>
    <name evidence="3" type="ORF">J2800_001389</name>
</gene>
<evidence type="ECO:0000256" key="1">
    <source>
        <dbReference type="ARBA" id="ARBA00005254"/>
    </source>
</evidence>
<protein>
    <submittedName>
        <fullName evidence="3">Enoyl-CoA hydratase/carnithine racemase</fullName>
    </submittedName>
</protein>
<dbReference type="InterPro" id="IPR029045">
    <property type="entry name" value="ClpP/crotonase-like_dom_sf"/>
</dbReference>
<comment type="caution">
    <text evidence="3">The sequence shown here is derived from an EMBL/GenBank/DDBJ whole genome shotgun (WGS) entry which is preliminary data.</text>
</comment>
<dbReference type="EMBL" id="JAVDRL010000004">
    <property type="protein sequence ID" value="MDR6530650.1"/>
    <property type="molecule type" value="Genomic_DNA"/>
</dbReference>
<dbReference type="Gene3D" id="3.90.226.10">
    <property type="entry name" value="2-enoyl-CoA Hydratase, Chain A, domain 1"/>
    <property type="match status" value="1"/>
</dbReference>
<sequence>MSAMIHVSRPTGSILLLELDAPPANALGLALRSQLVKILDEIATDDEVRAVVLTGRGGVFCAGDDLREAHGRTAPDALAAVENFNRLMDWIEALRVPLIAAIDGWCFGGGLELALACDIRLASDRAVFAASGVNIGLMASVTRLPRLIGPARAKAHLLTGAQFGPERALADGIVTAVHPPERLLPEAFHLAEWIASRAPLAVEATKRVVDGRSYVEEELPALVASADHREAIAAFMAKRLALFRRG</sequence>
<name>A0ABU1MWV1_9CAUL</name>
<dbReference type="SUPFAM" id="SSF52096">
    <property type="entry name" value="ClpP/crotonase"/>
    <property type="match status" value="1"/>
</dbReference>
<dbReference type="PANTHER" id="PTHR11941:SF54">
    <property type="entry name" value="ENOYL-COA HYDRATASE, MITOCHONDRIAL"/>
    <property type="match status" value="1"/>
</dbReference>
<dbReference type="InterPro" id="IPR018376">
    <property type="entry name" value="Enoyl-CoA_hyd/isom_CS"/>
</dbReference>
<accession>A0ABU1MWV1</accession>
<dbReference type="Pfam" id="PF00378">
    <property type="entry name" value="ECH_1"/>
    <property type="match status" value="1"/>
</dbReference>
<comment type="similarity">
    <text evidence="1 2">Belongs to the enoyl-CoA hydratase/isomerase family.</text>
</comment>
<dbReference type="Proteomes" id="UP001262754">
    <property type="component" value="Unassembled WGS sequence"/>
</dbReference>
<dbReference type="CDD" id="cd06558">
    <property type="entry name" value="crotonase-like"/>
    <property type="match status" value="1"/>
</dbReference>
<dbReference type="InterPro" id="IPR001753">
    <property type="entry name" value="Enoyl-CoA_hydra/iso"/>
</dbReference>
<organism evidence="3 4">
    <name type="scientific">Caulobacter rhizosphaerae</name>
    <dbReference type="NCBI Taxonomy" id="2010972"/>
    <lineage>
        <taxon>Bacteria</taxon>
        <taxon>Pseudomonadati</taxon>
        <taxon>Pseudomonadota</taxon>
        <taxon>Alphaproteobacteria</taxon>
        <taxon>Caulobacterales</taxon>
        <taxon>Caulobacteraceae</taxon>
        <taxon>Caulobacter</taxon>
    </lineage>
</organism>
<reference evidence="3 4" key="1">
    <citation type="submission" date="2023-07" db="EMBL/GenBank/DDBJ databases">
        <title>Sorghum-associated microbial communities from plants grown in Nebraska, USA.</title>
        <authorList>
            <person name="Schachtman D."/>
        </authorList>
    </citation>
    <scope>NUCLEOTIDE SEQUENCE [LARGE SCALE GENOMIC DNA]</scope>
    <source>
        <strain evidence="3 4">DS2154</strain>
    </source>
</reference>
<keyword evidence="4" id="KW-1185">Reference proteome</keyword>
<evidence type="ECO:0000256" key="2">
    <source>
        <dbReference type="RuleBase" id="RU003707"/>
    </source>
</evidence>
<dbReference type="RefSeq" id="WP_310030260.1">
    <property type="nucleotide sequence ID" value="NZ_JAVDRL010000004.1"/>
</dbReference>
<evidence type="ECO:0000313" key="4">
    <source>
        <dbReference type="Proteomes" id="UP001262754"/>
    </source>
</evidence>
<evidence type="ECO:0000313" key="3">
    <source>
        <dbReference type="EMBL" id="MDR6530650.1"/>
    </source>
</evidence>
<proteinExistence type="inferred from homology"/>